<dbReference type="PROSITE" id="PS50294">
    <property type="entry name" value="WD_REPEATS_REGION"/>
    <property type="match status" value="1"/>
</dbReference>
<dbReference type="GO" id="GO:0035591">
    <property type="term" value="F:signaling adaptor activity"/>
    <property type="evidence" value="ECO:0007669"/>
    <property type="project" value="TreeGrafter"/>
</dbReference>
<feature type="repeat" description="WD" evidence="1">
    <location>
        <begin position="131"/>
        <end position="166"/>
    </location>
</feature>
<reference evidence="3" key="1">
    <citation type="submission" date="2021-02" db="EMBL/GenBank/DDBJ databases">
        <authorList>
            <person name="Nowell W R."/>
        </authorList>
    </citation>
    <scope>NUCLEOTIDE SEQUENCE</scope>
</reference>
<dbReference type="SMART" id="SM00320">
    <property type="entry name" value="WD40"/>
    <property type="match status" value="3"/>
</dbReference>
<keyword evidence="4" id="KW-1185">Reference proteome</keyword>
<feature type="region of interest" description="Disordered" evidence="2">
    <location>
        <begin position="599"/>
        <end position="631"/>
    </location>
</feature>
<evidence type="ECO:0000313" key="4">
    <source>
        <dbReference type="Proteomes" id="UP000663828"/>
    </source>
</evidence>
<gene>
    <name evidence="3" type="ORF">XAT740_LOCUS23855</name>
</gene>
<dbReference type="InterPro" id="IPR001680">
    <property type="entry name" value="WD40_rpt"/>
</dbReference>
<keyword evidence="1" id="KW-0853">WD repeat</keyword>
<dbReference type="Gene3D" id="2.130.10.10">
    <property type="entry name" value="YVTN repeat-like/Quinoprotein amine dehydrogenase"/>
    <property type="match status" value="1"/>
</dbReference>
<dbReference type="GO" id="GO:0005774">
    <property type="term" value="C:vacuolar membrane"/>
    <property type="evidence" value="ECO:0007669"/>
    <property type="project" value="TreeGrafter"/>
</dbReference>
<organism evidence="3 4">
    <name type="scientific">Adineta ricciae</name>
    <name type="common">Rotifer</name>
    <dbReference type="NCBI Taxonomy" id="249248"/>
    <lineage>
        <taxon>Eukaryota</taxon>
        <taxon>Metazoa</taxon>
        <taxon>Spiralia</taxon>
        <taxon>Gnathifera</taxon>
        <taxon>Rotifera</taxon>
        <taxon>Eurotatoria</taxon>
        <taxon>Bdelloidea</taxon>
        <taxon>Adinetida</taxon>
        <taxon>Adinetidae</taxon>
        <taxon>Adineta</taxon>
    </lineage>
</organism>
<dbReference type="EMBL" id="CAJNOR010001820">
    <property type="protein sequence ID" value="CAF1204321.1"/>
    <property type="molecule type" value="Genomic_DNA"/>
</dbReference>
<dbReference type="SUPFAM" id="SSF50978">
    <property type="entry name" value="WD40 repeat-like"/>
    <property type="match status" value="1"/>
</dbReference>
<dbReference type="GO" id="GO:0034198">
    <property type="term" value="P:cellular response to amino acid starvation"/>
    <property type="evidence" value="ECO:0007669"/>
    <property type="project" value="TreeGrafter"/>
</dbReference>
<sequence length="1050" mass="120559">MIIYERNAGLASNLSFTFDFGNTLPSSDCHTIELNQTEDYLLLLGNHELQFINFDLFLTPPVNTITDENSIIIPCASETTFVPSFDHHNINRPIVRWNSQNSKQYALAIDRLVRFYSIDYGRIQETNSIVDTQHQRPISTISYSPNDPNCFLTGALDGQVQIWDIRHCSWKAPANLKLTLSTPFSIRQIQWAAEKSNSSNYLAIQCDRCIRIYDMRRTDTYLSSIEHSQRIINMDWTIQNHSLVTLSKDNSLRIFSTTGQLLAESIPNEQLPFSLNKVQTTEYDSLFICSSQDSISSTYGFTSWRWDEDHYVRPLTDQIMSTCPSNITDFRFVTHSRFFNLYNLSFPSRSTDDLTKHFPILTWCRDDRLRLVDMDPTFRQTWQNYIRLSKKALSDSTSMNSSRQQYQRTNSTKLIMDAIEDEITDLDESDRDESTYPELLSPLPPVNGNESSETGDESDISFTSEHMNKDVSIANEFSALQATYGPYITMETKDEQHRMCILRCTYPFERPESFRISLFLSRHYPIISQLYVRFKFIEVHQNDERWKNFQSSIQTLLDETSYQCFYHGQLCLPICLLKLQHLFHLTYKREKRASMIIQGKPKSKQCDQRMDRSDQDSSANLNHNNHRKASHRIHDLLASSPIRLNESQSYNGPPIRSNPRTCGARFSGGVHLVCFGRTCNNVQQSPTSAPPIMSNLNDGILTRPSPFHIRSVSLTATKSRGNSGTDDQPSSYRSSVATTLTNTVQSQSNGSISQRMPMFSAPVRSSLGSSVANDHPRISTSLHRSFNHHLTQTNSIVSIYDVSILLPISKKLADDYKLDLTNLIDMCQTNQKITKQMAKYELSHCWRLLAGLLSIHSTLPDDHIWFQTPIAQGLIKHLIGHSITHGDIQSASMFLLTTLQTSFMKRTNQNDHLYDSILYSYASLLHRWKHFYKRAQILQGTDHNCQSATVINQVSTSIICSICLQPVLGQHFLCAICAHGGHLIHMHDWFSSTEMKHRYCPEKDCTCRCIIKQQELLTINTDHIQKHQHTPTLTPKPYYVRNLSTSMHHL</sequence>
<name>A0A814WMH1_ADIRI</name>
<dbReference type="Proteomes" id="UP000663828">
    <property type="component" value="Unassembled WGS sequence"/>
</dbReference>
<dbReference type="InterPro" id="IPR015943">
    <property type="entry name" value="WD40/YVTN_repeat-like_dom_sf"/>
</dbReference>
<comment type="caution">
    <text evidence="3">The sequence shown here is derived from an EMBL/GenBank/DDBJ whole genome shotgun (WGS) entry which is preliminary data.</text>
</comment>
<dbReference type="Pfam" id="PF00400">
    <property type="entry name" value="WD40"/>
    <property type="match status" value="1"/>
</dbReference>
<proteinExistence type="predicted"/>
<evidence type="ECO:0000313" key="3">
    <source>
        <dbReference type="EMBL" id="CAF1204321.1"/>
    </source>
</evidence>
<dbReference type="PROSITE" id="PS50082">
    <property type="entry name" value="WD_REPEATS_2"/>
    <property type="match status" value="1"/>
</dbReference>
<dbReference type="GO" id="GO:0035859">
    <property type="term" value="C:Seh1-associated complex"/>
    <property type="evidence" value="ECO:0007669"/>
    <property type="project" value="TreeGrafter"/>
</dbReference>
<dbReference type="GO" id="GO:1904263">
    <property type="term" value="P:positive regulation of TORC1 signaling"/>
    <property type="evidence" value="ECO:0007669"/>
    <property type="project" value="TreeGrafter"/>
</dbReference>
<protein>
    <submittedName>
        <fullName evidence="3">Uncharacterized protein</fullName>
    </submittedName>
</protein>
<dbReference type="AlphaFoldDB" id="A0A814WMH1"/>
<accession>A0A814WMH1</accession>
<evidence type="ECO:0000256" key="2">
    <source>
        <dbReference type="SAM" id="MobiDB-lite"/>
    </source>
</evidence>
<feature type="region of interest" description="Disordered" evidence="2">
    <location>
        <begin position="427"/>
        <end position="460"/>
    </location>
</feature>
<evidence type="ECO:0000256" key="1">
    <source>
        <dbReference type="PROSITE-ProRule" id="PRU00221"/>
    </source>
</evidence>
<dbReference type="InterPro" id="IPR036322">
    <property type="entry name" value="WD40_repeat_dom_sf"/>
</dbReference>
<dbReference type="PANTHER" id="PTHR46170:SF1">
    <property type="entry name" value="GATOR COMPLEX PROTEIN WDR59"/>
    <property type="match status" value="1"/>
</dbReference>
<dbReference type="InterPro" id="IPR049567">
    <property type="entry name" value="WDR59-like"/>
</dbReference>
<feature type="region of interest" description="Disordered" evidence="2">
    <location>
        <begin position="714"/>
        <end position="735"/>
    </location>
</feature>
<feature type="compositionally biased region" description="Basic and acidic residues" evidence="2">
    <location>
        <begin position="604"/>
        <end position="615"/>
    </location>
</feature>
<dbReference type="PANTHER" id="PTHR46170">
    <property type="entry name" value="GATOR COMPLEX PROTEIN WDR59"/>
    <property type="match status" value="1"/>
</dbReference>